<dbReference type="GO" id="GO:0016651">
    <property type="term" value="F:oxidoreductase activity, acting on NAD(P)H"/>
    <property type="evidence" value="ECO:0007669"/>
    <property type="project" value="TreeGrafter"/>
</dbReference>
<dbReference type="InterPro" id="IPR036291">
    <property type="entry name" value="NAD(P)-bd_dom_sf"/>
</dbReference>
<dbReference type="CDD" id="cd08243">
    <property type="entry name" value="quinone_oxidoreductase_like_1"/>
    <property type="match status" value="1"/>
</dbReference>
<dbReference type="SUPFAM" id="SSF50129">
    <property type="entry name" value="GroES-like"/>
    <property type="match status" value="1"/>
</dbReference>
<dbReference type="STRING" id="930990.A0A067MHP1"/>
<dbReference type="SMART" id="SM00829">
    <property type="entry name" value="PKS_ER"/>
    <property type="match status" value="1"/>
</dbReference>
<dbReference type="PANTHER" id="PTHR48106:SF18">
    <property type="entry name" value="QUINONE OXIDOREDUCTASE PIG3"/>
    <property type="match status" value="1"/>
</dbReference>
<evidence type="ECO:0000256" key="1">
    <source>
        <dbReference type="ARBA" id="ARBA00022857"/>
    </source>
</evidence>
<protein>
    <recommendedName>
        <fullName evidence="3">Enoyl reductase (ER) domain-containing protein</fullName>
    </recommendedName>
</protein>
<dbReference type="InterPro" id="IPR013149">
    <property type="entry name" value="ADH-like_C"/>
</dbReference>
<proteinExistence type="predicted"/>
<keyword evidence="5" id="KW-1185">Reference proteome</keyword>
<accession>A0A067MHP1</accession>
<keyword evidence="1" id="KW-0521">NADP</keyword>
<dbReference type="Gene3D" id="3.90.180.10">
    <property type="entry name" value="Medium-chain alcohol dehydrogenases, catalytic domain"/>
    <property type="match status" value="1"/>
</dbReference>
<dbReference type="InterPro" id="IPR011032">
    <property type="entry name" value="GroES-like_sf"/>
</dbReference>
<evidence type="ECO:0000313" key="4">
    <source>
        <dbReference type="EMBL" id="KDQ15059.1"/>
    </source>
</evidence>
<sequence>MSVMRAIVLDHFGGYDALVIKEIPEPEPQAGTVVVQVKAFGLNHAELHMRRGEWAEAAPVSGIECVGVVKSCPSGEFKPGQKVAAFMGGMGRVINGSYAQYTRVPVTNVVAFESNLPWEELAAIPESYATSWTFLFRNLEIKAGQTLLVRGGTSALGQAAIKMAVAAGARVIATSRSKDRFSLLEKLGIQRAEIEKEKMSEWLPESGKLDAVLDLVGNSVVVDSLRLVRRGGRVCLGGWLGGLDPIVDFNPLLQMKSGVFLTFFGSPHFGLPEYPISDVPLGDIYADIEAGKYDAKPSKVFKFDEIREAHEYLEMNQAAGKVVVVVE</sequence>
<dbReference type="Proteomes" id="UP000027195">
    <property type="component" value="Unassembled WGS sequence"/>
</dbReference>
<dbReference type="InterPro" id="IPR020843">
    <property type="entry name" value="ER"/>
</dbReference>
<dbReference type="Pfam" id="PF00107">
    <property type="entry name" value="ADH_zinc_N"/>
    <property type="match status" value="1"/>
</dbReference>
<dbReference type="SUPFAM" id="SSF51735">
    <property type="entry name" value="NAD(P)-binding Rossmann-fold domains"/>
    <property type="match status" value="1"/>
</dbReference>
<evidence type="ECO:0000256" key="2">
    <source>
        <dbReference type="ARBA" id="ARBA00023002"/>
    </source>
</evidence>
<dbReference type="GO" id="GO:0070402">
    <property type="term" value="F:NADPH binding"/>
    <property type="evidence" value="ECO:0007669"/>
    <property type="project" value="TreeGrafter"/>
</dbReference>
<feature type="domain" description="Enoyl reductase (ER)" evidence="3">
    <location>
        <begin position="13"/>
        <end position="324"/>
    </location>
</feature>
<dbReference type="PANTHER" id="PTHR48106">
    <property type="entry name" value="QUINONE OXIDOREDUCTASE PIG3-RELATED"/>
    <property type="match status" value="1"/>
</dbReference>
<dbReference type="Pfam" id="PF08240">
    <property type="entry name" value="ADH_N"/>
    <property type="match status" value="1"/>
</dbReference>
<dbReference type="HOGENOM" id="CLU_026673_3_4_1"/>
<evidence type="ECO:0000313" key="5">
    <source>
        <dbReference type="Proteomes" id="UP000027195"/>
    </source>
</evidence>
<organism evidence="4 5">
    <name type="scientific">Botryobasidium botryosum (strain FD-172 SS1)</name>
    <dbReference type="NCBI Taxonomy" id="930990"/>
    <lineage>
        <taxon>Eukaryota</taxon>
        <taxon>Fungi</taxon>
        <taxon>Dikarya</taxon>
        <taxon>Basidiomycota</taxon>
        <taxon>Agaricomycotina</taxon>
        <taxon>Agaricomycetes</taxon>
        <taxon>Cantharellales</taxon>
        <taxon>Botryobasidiaceae</taxon>
        <taxon>Botryobasidium</taxon>
    </lineage>
</organism>
<dbReference type="EMBL" id="KL198034">
    <property type="protein sequence ID" value="KDQ15059.1"/>
    <property type="molecule type" value="Genomic_DNA"/>
</dbReference>
<reference evidence="5" key="1">
    <citation type="journal article" date="2014" name="Proc. Natl. Acad. Sci. U.S.A.">
        <title>Extensive sampling of basidiomycete genomes demonstrates inadequacy of the white-rot/brown-rot paradigm for wood decay fungi.</title>
        <authorList>
            <person name="Riley R."/>
            <person name="Salamov A.A."/>
            <person name="Brown D.W."/>
            <person name="Nagy L.G."/>
            <person name="Floudas D."/>
            <person name="Held B.W."/>
            <person name="Levasseur A."/>
            <person name="Lombard V."/>
            <person name="Morin E."/>
            <person name="Otillar R."/>
            <person name="Lindquist E.A."/>
            <person name="Sun H."/>
            <person name="LaButti K.M."/>
            <person name="Schmutz J."/>
            <person name="Jabbour D."/>
            <person name="Luo H."/>
            <person name="Baker S.E."/>
            <person name="Pisabarro A.G."/>
            <person name="Walton J.D."/>
            <person name="Blanchette R.A."/>
            <person name="Henrissat B."/>
            <person name="Martin F."/>
            <person name="Cullen D."/>
            <person name="Hibbett D.S."/>
            <person name="Grigoriev I.V."/>
        </authorList>
    </citation>
    <scope>NUCLEOTIDE SEQUENCE [LARGE SCALE GENOMIC DNA]</scope>
    <source>
        <strain evidence="5">FD-172 SS1</strain>
    </source>
</reference>
<evidence type="ECO:0000259" key="3">
    <source>
        <dbReference type="SMART" id="SM00829"/>
    </source>
</evidence>
<keyword evidence="2" id="KW-0560">Oxidoreductase</keyword>
<name>A0A067MHP1_BOTB1</name>
<dbReference type="OrthoDB" id="203908at2759"/>
<dbReference type="InterPro" id="IPR013154">
    <property type="entry name" value="ADH-like_N"/>
</dbReference>
<dbReference type="Gene3D" id="3.40.50.720">
    <property type="entry name" value="NAD(P)-binding Rossmann-like Domain"/>
    <property type="match status" value="1"/>
</dbReference>
<dbReference type="InParanoid" id="A0A067MHP1"/>
<gene>
    <name evidence="4" type="ORF">BOTBODRAFT_65706</name>
</gene>
<dbReference type="AlphaFoldDB" id="A0A067MHP1"/>